<feature type="compositionally biased region" description="Basic and acidic residues" evidence="1">
    <location>
        <begin position="1"/>
        <end position="10"/>
    </location>
</feature>
<sequence length="286" mass="32128">MIDEALKERVQSSLSQHTQACSLDVPREPRRCGNNEFYFVSPQLSSASVPQGYSGIREEDDDSWNGPLETGHSHHSDEDGVHGIREEDDDSWNGPLETGHSQHSDEDGTHSEMRGVGLHGLAQNFGCSVETFKRMSGSKFSLLRSAVLRNMCFGWGIRHITTSPYHAGPNQVKRLNRNLVIALTVFHHQVQSRIALDNLKRAQRRVAASYNKGRIPVPFVIGNTVLCKEFPQSSAIERISAKLCEKWSGPRLIDECLTPVTVRLSDKEDKNVFRRTHESHLKIIPP</sequence>
<feature type="compositionally biased region" description="Basic and acidic residues" evidence="1">
    <location>
        <begin position="71"/>
        <end position="85"/>
    </location>
</feature>
<feature type="compositionally biased region" description="Polar residues" evidence="1">
    <location>
        <begin position="11"/>
        <end position="21"/>
    </location>
</feature>
<feature type="region of interest" description="Disordered" evidence="1">
    <location>
        <begin position="46"/>
        <end position="114"/>
    </location>
</feature>
<protein>
    <submittedName>
        <fullName evidence="2">Uncharacterized protein</fullName>
    </submittedName>
</protein>
<name>A0A7R8VRJ7_TIMDO</name>
<evidence type="ECO:0000313" key="2">
    <source>
        <dbReference type="EMBL" id="CAD7203382.1"/>
    </source>
</evidence>
<reference evidence="2" key="1">
    <citation type="submission" date="2020-11" db="EMBL/GenBank/DDBJ databases">
        <authorList>
            <person name="Tran Van P."/>
        </authorList>
    </citation>
    <scope>NUCLEOTIDE SEQUENCE</scope>
</reference>
<dbReference type="GO" id="GO:0003676">
    <property type="term" value="F:nucleic acid binding"/>
    <property type="evidence" value="ECO:0007669"/>
    <property type="project" value="InterPro"/>
</dbReference>
<dbReference type="Gene3D" id="3.30.420.10">
    <property type="entry name" value="Ribonuclease H-like superfamily/Ribonuclease H"/>
    <property type="match status" value="1"/>
</dbReference>
<proteinExistence type="predicted"/>
<gene>
    <name evidence="2" type="ORF">TDIB3V08_LOCUS9555</name>
</gene>
<accession>A0A7R8VRJ7</accession>
<evidence type="ECO:0000256" key="1">
    <source>
        <dbReference type="SAM" id="MobiDB-lite"/>
    </source>
</evidence>
<dbReference type="InterPro" id="IPR036397">
    <property type="entry name" value="RNaseH_sf"/>
</dbReference>
<dbReference type="AlphaFoldDB" id="A0A7R8VRJ7"/>
<dbReference type="EMBL" id="OA570528">
    <property type="protein sequence ID" value="CAD7203382.1"/>
    <property type="molecule type" value="Genomic_DNA"/>
</dbReference>
<feature type="region of interest" description="Disordered" evidence="1">
    <location>
        <begin position="1"/>
        <end position="27"/>
    </location>
</feature>
<feature type="compositionally biased region" description="Basic and acidic residues" evidence="1">
    <location>
        <begin position="100"/>
        <end position="113"/>
    </location>
</feature>
<organism evidence="2">
    <name type="scientific">Timema douglasi</name>
    <name type="common">Walking stick</name>
    <dbReference type="NCBI Taxonomy" id="61478"/>
    <lineage>
        <taxon>Eukaryota</taxon>
        <taxon>Metazoa</taxon>
        <taxon>Ecdysozoa</taxon>
        <taxon>Arthropoda</taxon>
        <taxon>Hexapoda</taxon>
        <taxon>Insecta</taxon>
        <taxon>Pterygota</taxon>
        <taxon>Neoptera</taxon>
        <taxon>Polyneoptera</taxon>
        <taxon>Phasmatodea</taxon>
        <taxon>Timematodea</taxon>
        <taxon>Timematoidea</taxon>
        <taxon>Timematidae</taxon>
        <taxon>Timema</taxon>
    </lineage>
</organism>